<dbReference type="InterPro" id="IPR009991">
    <property type="entry name" value="DCTN3"/>
</dbReference>
<accession>F6W1Z3</accession>
<proteinExistence type="predicted"/>
<organism evidence="1 2">
    <name type="scientific">Ciona intestinalis</name>
    <name type="common">Transparent sea squirt</name>
    <name type="synonym">Ascidia intestinalis</name>
    <dbReference type="NCBI Taxonomy" id="7719"/>
    <lineage>
        <taxon>Eukaryota</taxon>
        <taxon>Metazoa</taxon>
        <taxon>Chordata</taxon>
        <taxon>Tunicata</taxon>
        <taxon>Ascidiacea</taxon>
        <taxon>Phlebobranchia</taxon>
        <taxon>Cionidae</taxon>
        <taxon>Ciona</taxon>
    </lineage>
</organism>
<dbReference type="OrthoDB" id="16729at2759"/>
<dbReference type="Pfam" id="PF07426">
    <property type="entry name" value="Dynactin_p22"/>
    <property type="match status" value="1"/>
</dbReference>
<dbReference type="FunCoup" id="F6W1Z3">
    <property type="interactions" value="291"/>
</dbReference>
<protein>
    <submittedName>
        <fullName evidence="1">Uncharacterized LOC100177191</fullName>
    </submittedName>
</protein>
<evidence type="ECO:0000313" key="1">
    <source>
        <dbReference type="Ensembl" id="ENSCINP00000018747.3"/>
    </source>
</evidence>
<evidence type="ECO:0000313" key="2">
    <source>
        <dbReference type="Proteomes" id="UP000008144"/>
    </source>
</evidence>
<dbReference type="GeneID" id="100177191"/>
<dbReference type="InParanoid" id="F6W1Z3"/>
<dbReference type="AlphaFoldDB" id="F6W1Z3"/>
<accession>A0A1W2W8V1</accession>
<dbReference type="PANTHER" id="PTHR28360">
    <property type="entry name" value="DYNACTIN SUBUNIT 3"/>
    <property type="match status" value="1"/>
</dbReference>
<sequence>MTEEALLASLEERVLELEKRVLPKDGKDESLLTSLQKVNFMLTSAATDRERFKQVFNRVPQIVEYLSPGFIQSISMDNTCEKEAILASEQDIRKSHEDFTTIERLSKVLGSQEIQSVPKHEKRLASLEHIQLNQMEEMNKVSEEFQDLLLMYNQLVTTLSENFVHWDWVLSRLEDKKVEEE</sequence>
<dbReference type="Proteomes" id="UP000008144">
    <property type="component" value="Unassembled WGS sequence"/>
</dbReference>
<dbReference type="RefSeq" id="XP_002124389.1">
    <property type="nucleotide sequence ID" value="XM_002124353.5"/>
</dbReference>
<reference evidence="1" key="2">
    <citation type="submission" date="2025-08" db="UniProtKB">
        <authorList>
            <consortium name="Ensembl"/>
        </authorList>
    </citation>
    <scope>IDENTIFICATION</scope>
</reference>
<name>F6W1Z3_CIOIN</name>
<dbReference type="Ensembl" id="ENSCINT00000018747.3">
    <property type="protein sequence ID" value="ENSCINP00000018747.3"/>
    <property type="gene ID" value="ENSCING00000009222.3"/>
</dbReference>
<dbReference type="OMA" id="IQQQEQC"/>
<dbReference type="PANTHER" id="PTHR28360:SF1">
    <property type="entry name" value="DYNACTIN SUBUNIT 3"/>
    <property type="match status" value="1"/>
</dbReference>
<dbReference type="STRING" id="7719.ENSCINP00000018747"/>
<reference evidence="1" key="3">
    <citation type="submission" date="2025-09" db="UniProtKB">
        <authorList>
            <consortium name="Ensembl"/>
        </authorList>
    </citation>
    <scope>IDENTIFICATION</scope>
</reference>
<dbReference type="GO" id="GO:0005869">
    <property type="term" value="C:dynactin complex"/>
    <property type="evidence" value="ECO:0000318"/>
    <property type="project" value="GO_Central"/>
</dbReference>
<dbReference type="GeneTree" id="ENSGT00390000016210"/>
<dbReference type="HOGENOM" id="CLU_121487_1_0_1"/>
<dbReference type="GO" id="GO:0061640">
    <property type="term" value="P:cytoskeleton-dependent cytokinesis"/>
    <property type="evidence" value="ECO:0000318"/>
    <property type="project" value="GO_Central"/>
</dbReference>
<reference evidence="2" key="1">
    <citation type="journal article" date="2002" name="Science">
        <title>The draft genome of Ciona intestinalis: insights into chordate and vertebrate origins.</title>
        <authorList>
            <person name="Dehal P."/>
            <person name="Satou Y."/>
            <person name="Campbell R.K."/>
            <person name="Chapman J."/>
            <person name="Degnan B."/>
            <person name="De Tomaso A."/>
            <person name="Davidson B."/>
            <person name="Di Gregorio A."/>
            <person name="Gelpke M."/>
            <person name="Goodstein D.M."/>
            <person name="Harafuji N."/>
            <person name="Hastings K.E."/>
            <person name="Ho I."/>
            <person name="Hotta K."/>
            <person name="Huang W."/>
            <person name="Kawashima T."/>
            <person name="Lemaire P."/>
            <person name="Martinez D."/>
            <person name="Meinertzhagen I.A."/>
            <person name="Necula S."/>
            <person name="Nonaka M."/>
            <person name="Putnam N."/>
            <person name="Rash S."/>
            <person name="Saiga H."/>
            <person name="Satake M."/>
            <person name="Terry A."/>
            <person name="Yamada L."/>
            <person name="Wang H.G."/>
            <person name="Awazu S."/>
            <person name="Azumi K."/>
            <person name="Boore J."/>
            <person name="Branno M."/>
            <person name="Chin-Bow S."/>
            <person name="DeSantis R."/>
            <person name="Doyle S."/>
            <person name="Francino P."/>
            <person name="Keys D.N."/>
            <person name="Haga S."/>
            <person name="Hayashi H."/>
            <person name="Hino K."/>
            <person name="Imai K.S."/>
            <person name="Inaba K."/>
            <person name="Kano S."/>
            <person name="Kobayashi K."/>
            <person name="Kobayashi M."/>
            <person name="Lee B.I."/>
            <person name="Makabe K.W."/>
            <person name="Manohar C."/>
            <person name="Matassi G."/>
            <person name="Medina M."/>
            <person name="Mochizuki Y."/>
            <person name="Mount S."/>
            <person name="Morishita T."/>
            <person name="Miura S."/>
            <person name="Nakayama A."/>
            <person name="Nishizaka S."/>
            <person name="Nomoto H."/>
            <person name="Ohta F."/>
            <person name="Oishi K."/>
            <person name="Rigoutsos I."/>
            <person name="Sano M."/>
            <person name="Sasaki A."/>
            <person name="Sasakura Y."/>
            <person name="Shoguchi E."/>
            <person name="Shin-i T."/>
            <person name="Spagnuolo A."/>
            <person name="Stainier D."/>
            <person name="Suzuki M.M."/>
            <person name="Tassy O."/>
            <person name="Takatori N."/>
            <person name="Tokuoka M."/>
            <person name="Yagi K."/>
            <person name="Yoshizaki F."/>
            <person name="Wada S."/>
            <person name="Zhang C."/>
            <person name="Hyatt P.D."/>
            <person name="Larimer F."/>
            <person name="Detter C."/>
            <person name="Doggett N."/>
            <person name="Glavina T."/>
            <person name="Hawkins T."/>
            <person name="Richardson P."/>
            <person name="Lucas S."/>
            <person name="Kohara Y."/>
            <person name="Levine M."/>
            <person name="Satoh N."/>
            <person name="Rokhsar D.S."/>
        </authorList>
    </citation>
    <scope>NUCLEOTIDE SEQUENCE [LARGE SCALE GENOMIC DNA]</scope>
</reference>
<gene>
    <name evidence="1" type="primary">LOC100177191</name>
</gene>
<keyword evidence="2" id="KW-1185">Reference proteome</keyword>
<dbReference type="KEGG" id="cin:100177191"/>